<sequence>MPLLRPHAPTRQGSPSAVTARNRRLYYLQTVLRPAGYFDLPALQKRDPILYHDMYGQYESAEQRHTPFPAQVSLVDRMYYDIDQQIAHDAVAEHYEQSPSSGPVGIAGSATREEDTAVDPATGATVVLPLTGKLYHHELQDKARWPYEPKAGVEEDRESYEEEEEDEEEEEEDDDDSDGGMTVDTVAQPQRPAYAPRSVRMASKPVPRLALVPPPSTNVFPRALDCPAETLVAVPNSHPPTDEVDQNGPPDGVLSPLNVQDMALLVDEMVDAFVQRFLAGQDTEFDYRRVDRNADYDDPRLANADCEDSYFDSEEPN</sequence>
<evidence type="ECO:0000313" key="3">
    <source>
        <dbReference type="EMBL" id="KAJ1929779.1"/>
    </source>
</evidence>
<dbReference type="PANTHER" id="PTHR31840">
    <property type="entry name" value="COILED-COIL DOMAIN-CONTAINING PROTEIN 97"/>
    <property type="match status" value="1"/>
</dbReference>
<evidence type="ECO:0000256" key="1">
    <source>
        <dbReference type="SAM" id="MobiDB-lite"/>
    </source>
</evidence>
<protein>
    <recommendedName>
        <fullName evidence="2">CCD97-like C-terminal domain-containing protein</fullName>
    </recommendedName>
</protein>
<feature type="compositionally biased region" description="Basic and acidic residues" evidence="1">
    <location>
        <begin position="145"/>
        <end position="154"/>
    </location>
</feature>
<dbReference type="OrthoDB" id="333176at2759"/>
<name>A0A9W8AHQ0_9FUNG</name>
<dbReference type="PANTHER" id="PTHR31840:SF1">
    <property type="entry name" value="COILED-COIL DOMAIN-CONTAINING PROTEIN 97"/>
    <property type="match status" value="1"/>
</dbReference>
<feature type="region of interest" description="Disordered" evidence="1">
    <location>
        <begin position="96"/>
        <end position="118"/>
    </location>
</feature>
<evidence type="ECO:0000313" key="4">
    <source>
        <dbReference type="Proteomes" id="UP001150569"/>
    </source>
</evidence>
<accession>A0A9W8AHQ0</accession>
<proteinExistence type="predicted"/>
<reference evidence="3" key="1">
    <citation type="submission" date="2022-07" db="EMBL/GenBank/DDBJ databases">
        <title>Phylogenomic reconstructions and comparative analyses of Kickxellomycotina fungi.</title>
        <authorList>
            <person name="Reynolds N.K."/>
            <person name="Stajich J.E."/>
            <person name="Barry K."/>
            <person name="Grigoriev I.V."/>
            <person name="Crous P."/>
            <person name="Smith M.E."/>
        </authorList>
    </citation>
    <scope>NUCLEOTIDE SEQUENCE</scope>
    <source>
        <strain evidence="3">RSA 861</strain>
    </source>
</reference>
<feature type="region of interest" description="Disordered" evidence="1">
    <location>
        <begin position="290"/>
        <end position="317"/>
    </location>
</feature>
<evidence type="ECO:0000259" key="2">
    <source>
        <dbReference type="Pfam" id="PF09747"/>
    </source>
</evidence>
<feature type="domain" description="CCD97-like C-terminal" evidence="2">
    <location>
        <begin position="22"/>
        <end position="314"/>
    </location>
</feature>
<keyword evidence="4" id="KW-1185">Reference proteome</keyword>
<dbReference type="AlphaFoldDB" id="A0A9W8AHQ0"/>
<feature type="compositionally biased region" description="Acidic residues" evidence="1">
    <location>
        <begin position="155"/>
        <end position="178"/>
    </location>
</feature>
<feature type="compositionally biased region" description="Basic and acidic residues" evidence="1">
    <location>
        <begin position="290"/>
        <end position="300"/>
    </location>
</feature>
<feature type="region of interest" description="Disordered" evidence="1">
    <location>
        <begin position="145"/>
        <end position="200"/>
    </location>
</feature>
<dbReference type="Pfam" id="PF09747">
    <property type="entry name" value="CCD97-like_C"/>
    <property type="match status" value="1"/>
</dbReference>
<dbReference type="Proteomes" id="UP001150569">
    <property type="component" value="Unassembled WGS sequence"/>
</dbReference>
<feature type="compositionally biased region" description="Acidic residues" evidence="1">
    <location>
        <begin position="305"/>
        <end position="317"/>
    </location>
</feature>
<comment type="caution">
    <text evidence="3">The sequence shown here is derived from an EMBL/GenBank/DDBJ whole genome shotgun (WGS) entry which is preliminary data.</text>
</comment>
<dbReference type="EMBL" id="JANBPT010000024">
    <property type="protein sequence ID" value="KAJ1929779.1"/>
    <property type="molecule type" value="Genomic_DNA"/>
</dbReference>
<dbReference type="InterPro" id="IPR018613">
    <property type="entry name" value="Ccdc97-like"/>
</dbReference>
<gene>
    <name evidence="3" type="ORF">IWQ60_000866</name>
</gene>
<organism evidence="3 4">
    <name type="scientific">Tieghemiomyces parasiticus</name>
    <dbReference type="NCBI Taxonomy" id="78921"/>
    <lineage>
        <taxon>Eukaryota</taxon>
        <taxon>Fungi</taxon>
        <taxon>Fungi incertae sedis</taxon>
        <taxon>Zoopagomycota</taxon>
        <taxon>Kickxellomycotina</taxon>
        <taxon>Dimargaritomycetes</taxon>
        <taxon>Dimargaritales</taxon>
        <taxon>Dimargaritaceae</taxon>
        <taxon>Tieghemiomyces</taxon>
    </lineage>
</organism>
<dbReference type="InterPro" id="IPR040233">
    <property type="entry name" value="CCD97-like_C"/>
</dbReference>